<dbReference type="SUPFAM" id="SSF54637">
    <property type="entry name" value="Thioesterase/thiol ester dehydrase-isomerase"/>
    <property type="match status" value="2"/>
</dbReference>
<feature type="domain" description="Acyl-CoA thioesterase-like N-terminal HotDog" evidence="2">
    <location>
        <begin position="25"/>
        <end position="106"/>
    </location>
</feature>
<dbReference type="InterPro" id="IPR029069">
    <property type="entry name" value="HotDog_dom_sf"/>
</dbReference>
<accession>B4RF59</accession>
<dbReference type="AlphaFoldDB" id="B4RF59"/>
<dbReference type="PANTHER" id="PTHR38110:SF1">
    <property type="entry name" value="THIOESTERASE DOMAIN-CONTAINING PROTEIN"/>
    <property type="match status" value="1"/>
</dbReference>
<dbReference type="EMBL" id="CP000747">
    <property type="protein sequence ID" value="ACG78629.1"/>
    <property type="molecule type" value="Genomic_DNA"/>
</dbReference>
<dbReference type="Proteomes" id="UP000001868">
    <property type="component" value="Chromosome"/>
</dbReference>
<evidence type="ECO:0000256" key="1">
    <source>
        <dbReference type="SAM" id="MobiDB-lite"/>
    </source>
</evidence>
<dbReference type="OrthoDB" id="4370297at2"/>
<gene>
    <name evidence="4" type="ordered locus">PHZ_c2218</name>
</gene>
<dbReference type="Gene3D" id="2.40.160.210">
    <property type="entry name" value="Acyl-CoA thioesterase, double hotdog domain"/>
    <property type="match status" value="1"/>
</dbReference>
<feature type="compositionally biased region" description="Pro residues" evidence="1">
    <location>
        <begin position="118"/>
        <end position="132"/>
    </location>
</feature>
<dbReference type="InterPro" id="IPR049449">
    <property type="entry name" value="TesB_ACOT8-like_N"/>
</dbReference>
<feature type="region of interest" description="Disordered" evidence="1">
    <location>
        <begin position="110"/>
        <end position="132"/>
    </location>
</feature>
<dbReference type="Pfam" id="PF20789">
    <property type="entry name" value="4HBT_3C"/>
    <property type="match status" value="1"/>
</dbReference>
<feature type="domain" description="Acyl-CoA thioesterase-like C-terminal" evidence="3">
    <location>
        <begin position="128"/>
        <end position="266"/>
    </location>
</feature>
<dbReference type="InterPro" id="IPR042171">
    <property type="entry name" value="Acyl-CoA_hotdog"/>
</dbReference>
<evidence type="ECO:0000259" key="2">
    <source>
        <dbReference type="Pfam" id="PF13622"/>
    </source>
</evidence>
<keyword evidence="5" id="KW-1185">Reference proteome</keyword>
<proteinExistence type="predicted"/>
<dbReference type="Pfam" id="PF13622">
    <property type="entry name" value="4HBT_3"/>
    <property type="match status" value="1"/>
</dbReference>
<evidence type="ECO:0008006" key="6">
    <source>
        <dbReference type="Google" id="ProtNLM"/>
    </source>
</evidence>
<evidence type="ECO:0000313" key="5">
    <source>
        <dbReference type="Proteomes" id="UP000001868"/>
    </source>
</evidence>
<evidence type="ECO:0000313" key="4">
    <source>
        <dbReference type="EMBL" id="ACG78629.1"/>
    </source>
</evidence>
<organism evidence="4 5">
    <name type="scientific">Phenylobacterium zucineum (strain HLK1)</name>
    <dbReference type="NCBI Taxonomy" id="450851"/>
    <lineage>
        <taxon>Bacteria</taxon>
        <taxon>Pseudomonadati</taxon>
        <taxon>Pseudomonadota</taxon>
        <taxon>Alphaproteobacteria</taxon>
        <taxon>Caulobacterales</taxon>
        <taxon>Caulobacteraceae</taxon>
        <taxon>Phenylobacterium</taxon>
    </lineage>
</organism>
<dbReference type="InterPro" id="IPR049450">
    <property type="entry name" value="ACOT8-like_C"/>
</dbReference>
<dbReference type="KEGG" id="pzu:PHZ_c2218"/>
<dbReference type="STRING" id="450851.PHZ_c2218"/>
<dbReference type="PANTHER" id="PTHR38110">
    <property type="entry name" value="CHROMOSOME 23, WHOLE GENOME SHOTGUN SEQUENCE"/>
    <property type="match status" value="1"/>
</dbReference>
<reference evidence="4 5" key="1">
    <citation type="journal article" date="2008" name="BMC Genomics">
        <title>Complete genome of Phenylobacterium zucineum - a novel facultative intracellular bacterium isolated from human erythroleukemia cell line K562.</title>
        <authorList>
            <person name="Luo Y."/>
            <person name="Xu X."/>
            <person name="Ding Z."/>
            <person name="Liu Z."/>
            <person name="Zhang B."/>
            <person name="Yan Z."/>
            <person name="Sun J."/>
            <person name="Hu S."/>
            <person name="Hu X."/>
        </authorList>
    </citation>
    <scope>NUCLEOTIDE SEQUENCE [LARGE SCALE GENOMIC DNA]</scope>
    <source>
        <strain evidence="4 5">HLK1</strain>
    </source>
</reference>
<protein>
    <recommendedName>
        <fullName evidence="6">Thioesterase family protein</fullName>
    </recommendedName>
</protein>
<name>B4RF59_PHEZH</name>
<dbReference type="InterPro" id="IPR052389">
    <property type="entry name" value="Sec_Metab_Biosynth-Assoc"/>
</dbReference>
<dbReference type="HOGENOM" id="CLU_060311_0_0_5"/>
<dbReference type="RefSeq" id="WP_012522770.1">
    <property type="nucleotide sequence ID" value="NC_011144.1"/>
</dbReference>
<sequence>MSHPFDEAVALKSLGEGRYAGATSPAYWNMAGPFGGVTAAVLLRAVLNEPARRGRPLAQTVNFCAAIAQGAFEIAVRLVRDGRSTQHWNVELTQGEVVAATASIVTGPSRETWSHLPASPPSMPPAADLPPMPTEGRPGWLGRYEMRFERGAAQPGEARPDAPASAESRLWIRDVPARPLDYPALAALADAFVVRILQVRGDVPPVATVTLSTYFTADEAEMAAQADRPLIGVAGARIFRHGFNDQSAELWSDAGALLAVSHQLVWFKA</sequence>
<evidence type="ECO:0000259" key="3">
    <source>
        <dbReference type="Pfam" id="PF20789"/>
    </source>
</evidence>
<dbReference type="eggNOG" id="COG1946">
    <property type="taxonomic scope" value="Bacteria"/>
</dbReference>